<dbReference type="InterPro" id="IPR001279">
    <property type="entry name" value="Metallo-B-lactamas"/>
</dbReference>
<dbReference type="RefSeq" id="WP_082637114.1">
    <property type="nucleotide sequence ID" value="NZ_CYPU01000041.1"/>
</dbReference>
<sequence>MRLNLISTLGLAIAAICSTAASYSASETRKFYYPSTEPLGEAEMRVISLGTGTPNFRHSQASASWLVELGNGDKFLFDVGTGSLANLAALEIPYTYLDKVFISHLHVDHIGDLDSLYVGGWVSNRTVPLRVWGPSGLEPQYGTAAAVDGLKQMLAWDVAGRRGNMPSSGGHIEVTEFDYSKKQVVYEQNGVVVQSWPAIHAIDGSVSYSLEWNGLKFVYSGDTNPNKWFVENAQEADLVIHECYLTVQQFIDFKNYDPERARLVATVVHTPPDACGKIFAMIKPRHAIAYHTFSDFDIAPSTIAAIRETYDGPLTLGQDMLVWSITEDAITVREVVGAENPLPVEPPTPAGPPDPSERIDMSDWLNAGRLDLNDE</sequence>
<dbReference type="Pfam" id="PF23023">
    <property type="entry name" value="Anti-Pycsar_Apyc1"/>
    <property type="match status" value="1"/>
</dbReference>
<dbReference type="NCBIfam" id="NF041257">
    <property type="entry name" value="GntH_guanitoxin"/>
    <property type="match status" value="1"/>
</dbReference>
<dbReference type="AlphaFoldDB" id="A0A0P1F3Z4"/>
<feature type="domain" description="Metallo-beta-lactamase" evidence="4">
    <location>
        <begin position="61"/>
        <end position="267"/>
    </location>
</feature>
<organism evidence="5 6">
    <name type="scientific">Ruegeria atlantica</name>
    <dbReference type="NCBI Taxonomy" id="81569"/>
    <lineage>
        <taxon>Bacteria</taxon>
        <taxon>Pseudomonadati</taxon>
        <taxon>Pseudomonadota</taxon>
        <taxon>Alphaproteobacteria</taxon>
        <taxon>Rhodobacterales</taxon>
        <taxon>Roseobacteraceae</taxon>
        <taxon>Ruegeria</taxon>
    </lineage>
</organism>
<dbReference type="GO" id="GO:0042781">
    <property type="term" value="F:3'-tRNA processing endoribonuclease activity"/>
    <property type="evidence" value="ECO:0007669"/>
    <property type="project" value="TreeGrafter"/>
</dbReference>
<protein>
    <submittedName>
        <fullName evidence="5">Ribonuclease BN</fullName>
        <ecNumber evidence="5">3.1.-.-</ecNumber>
    </submittedName>
</protein>
<feature type="chain" id="PRO_5006062247" evidence="3">
    <location>
        <begin position="21"/>
        <end position="375"/>
    </location>
</feature>
<evidence type="ECO:0000313" key="6">
    <source>
        <dbReference type="Proteomes" id="UP000050783"/>
    </source>
</evidence>
<keyword evidence="3" id="KW-0732">Signal</keyword>
<dbReference type="SUPFAM" id="SSF56281">
    <property type="entry name" value="Metallo-hydrolase/oxidoreductase"/>
    <property type="match status" value="1"/>
</dbReference>
<feature type="compositionally biased region" description="Pro residues" evidence="2">
    <location>
        <begin position="343"/>
        <end position="354"/>
    </location>
</feature>
<dbReference type="GeneID" id="55494078"/>
<dbReference type="InterPro" id="IPR036866">
    <property type="entry name" value="RibonucZ/Hydroxyglut_hydro"/>
</dbReference>
<dbReference type="Gene3D" id="3.60.15.10">
    <property type="entry name" value="Ribonuclease Z/Hydroxyacylglutathione hydrolase-like"/>
    <property type="match status" value="1"/>
</dbReference>
<evidence type="ECO:0000256" key="3">
    <source>
        <dbReference type="SAM" id="SignalP"/>
    </source>
</evidence>
<dbReference type="PANTHER" id="PTHR46018">
    <property type="entry name" value="ZINC PHOSPHODIESTERASE ELAC PROTEIN 1"/>
    <property type="match status" value="1"/>
</dbReference>
<dbReference type="Proteomes" id="UP000050783">
    <property type="component" value="Unassembled WGS sequence"/>
</dbReference>
<dbReference type="PANTHER" id="PTHR46018:SF2">
    <property type="entry name" value="ZINC PHOSPHODIESTERASE ELAC PROTEIN 1"/>
    <property type="match status" value="1"/>
</dbReference>
<feature type="region of interest" description="Disordered" evidence="2">
    <location>
        <begin position="340"/>
        <end position="375"/>
    </location>
</feature>
<reference evidence="5 6" key="1">
    <citation type="submission" date="2015-09" db="EMBL/GenBank/DDBJ databases">
        <authorList>
            <consortium name="Swine Surveillance"/>
        </authorList>
    </citation>
    <scope>NUCLEOTIDE SEQUENCE [LARGE SCALE GENOMIC DNA]</scope>
    <source>
        <strain evidence="5 6">CECT 4292</strain>
    </source>
</reference>
<evidence type="ECO:0000313" key="5">
    <source>
        <dbReference type="EMBL" id="CUH48707.1"/>
    </source>
</evidence>
<feature type="signal peptide" evidence="3">
    <location>
        <begin position="1"/>
        <end position="20"/>
    </location>
</feature>
<gene>
    <name evidence="5" type="primary">rbn_5</name>
    <name evidence="5" type="ORF">RUA4292_02892</name>
</gene>
<evidence type="ECO:0000256" key="2">
    <source>
        <dbReference type="SAM" id="MobiDB-lite"/>
    </source>
</evidence>
<dbReference type="CDD" id="cd07719">
    <property type="entry name" value="arylsulfatase_AtsA-like_MBL-fold"/>
    <property type="match status" value="1"/>
</dbReference>
<dbReference type="EC" id="3.1.-.-" evidence="5"/>
<dbReference type="InterPro" id="IPR044094">
    <property type="entry name" value="AtsA-like_MBL-fold"/>
</dbReference>
<evidence type="ECO:0000259" key="4">
    <source>
        <dbReference type="SMART" id="SM00849"/>
    </source>
</evidence>
<keyword evidence="1 5" id="KW-0378">Hydrolase</keyword>
<evidence type="ECO:0000256" key="1">
    <source>
        <dbReference type="ARBA" id="ARBA00022801"/>
    </source>
</evidence>
<name>A0A0P1F3Z4_9RHOB</name>
<proteinExistence type="predicted"/>
<dbReference type="EMBL" id="CYPU01000041">
    <property type="protein sequence ID" value="CUH48707.1"/>
    <property type="molecule type" value="Genomic_DNA"/>
</dbReference>
<dbReference type="SMART" id="SM00849">
    <property type="entry name" value="Lactamase_B"/>
    <property type="match status" value="1"/>
</dbReference>
<accession>A0A0P1F3Z4</accession>
<dbReference type="OrthoDB" id="9803916at2"/>